<dbReference type="Gene3D" id="3.90.1210.10">
    <property type="entry name" value="Antifreeze-like/N-acetylneuraminic acid synthase C-terminal domain"/>
    <property type="match status" value="1"/>
</dbReference>
<dbReference type="SUPFAM" id="SSF51269">
    <property type="entry name" value="AFP III-like domain"/>
    <property type="match status" value="1"/>
</dbReference>
<dbReference type="NCBIfam" id="TIGR03586">
    <property type="entry name" value="PseI"/>
    <property type="match status" value="1"/>
</dbReference>
<evidence type="ECO:0000259" key="1">
    <source>
        <dbReference type="PROSITE" id="PS50844"/>
    </source>
</evidence>
<dbReference type="Gene3D" id="3.20.20.70">
    <property type="entry name" value="Aldolase class I"/>
    <property type="match status" value="1"/>
</dbReference>
<dbReference type="RefSeq" id="WP_132767717.1">
    <property type="nucleotide sequence ID" value="NZ_SMAB01000005.1"/>
</dbReference>
<dbReference type="InterPro" id="IPR006190">
    <property type="entry name" value="SAF_AFP_Neu5Ac"/>
</dbReference>
<protein>
    <submittedName>
        <fullName evidence="2">N-acetylneuraminate synthase</fullName>
    </submittedName>
</protein>
<gene>
    <name evidence="2" type="ORF">EDD72_10547</name>
</gene>
<dbReference type="SMART" id="SM00858">
    <property type="entry name" value="SAF"/>
    <property type="match status" value="1"/>
</dbReference>
<evidence type="ECO:0000313" key="2">
    <source>
        <dbReference type="EMBL" id="TCS83307.1"/>
    </source>
</evidence>
<proteinExistence type="predicted"/>
<evidence type="ECO:0000313" key="3">
    <source>
        <dbReference type="Proteomes" id="UP000295788"/>
    </source>
</evidence>
<dbReference type="CDD" id="cd11615">
    <property type="entry name" value="SAF_NeuB_like"/>
    <property type="match status" value="1"/>
</dbReference>
<sequence>MKDITISGRKIGKNHKPFIIAEMSGNHNQSLERALKIVEEAAKAGADAVKLQTYTADTMTLDISEGEFYIDDKNSLWKGNSLYKLYQQAYTPWEWHKPIFDKCKELGLICFSTPFDESAVDFLESLDVPAYKVASFENADIPLIKKIAATGKPMIISTGMATVAELDETVRTAREVGNDQIILLKTTSTYPASPENTNISTIPHMRELFQCEVGLSDHTMGVGVAVAAVALGATVVEKHFTLSRADGGVDSTFSLEPAELTALVIETERAWQALGKVSYGPTEKEKVSMKYRRSLYIVKDMKAGEIVTKENMRAIRPGYGLAPKYYDVLLGKIVKKDIKMGTPVSWDLFV</sequence>
<dbReference type="EMBL" id="SMAB01000005">
    <property type="protein sequence ID" value="TCS83307.1"/>
    <property type="molecule type" value="Genomic_DNA"/>
</dbReference>
<dbReference type="AlphaFoldDB" id="A0A4R3KJ01"/>
<dbReference type="GO" id="GO:0016051">
    <property type="term" value="P:carbohydrate biosynthetic process"/>
    <property type="evidence" value="ECO:0007669"/>
    <property type="project" value="InterPro"/>
</dbReference>
<keyword evidence="3" id="KW-1185">Reference proteome</keyword>
<dbReference type="Pfam" id="PF03102">
    <property type="entry name" value="NeuB"/>
    <property type="match status" value="1"/>
</dbReference>
<dbReference type="PANTHER" id="PTHR42966:SF2">
    <property type="entry name" value="PSEUDAMINIC ACID SYNTHASE"/>
    <property type="match status" value="1"/>
</dbReference>
<organism evidence="2 3">
    <name type="scientific">Tepidibacillus fermentans</name>
    <dbReference type="NCBI Taxonomy" id="1281767"/>
    <lineage>
        <taxon>Bacteria</taxon>
        <taxon>Bacillati</taxon>
        <taxon>Bacillota</taxon>
        <taxon>Bacilli</taxon>
        <taxon>Bacillales</taxon>
        <taxon>Bacillaceae</taxon>
        <taxon>Tepidibacillus</taxon>
    </lineage>
</organism>
<dbReference type="Proteomes" id="UP000295788">
    <property type="component" value="Unassembled WGS sequence"/>
</dbReference>
<dbReference type="InterPro" id="IPR013132">
    <property type="entry name" value="PseI/NeuA/B-like_N"/>
</dbReference>
<dbReference type="PROSITE" id="PS50844">
    <property type="entry name" value="AFP_LIKE"/>
    <property type="match status" value="1"/>
</dbReference>
<dbReference type="InterPro" id="IPR051690">
    <property type="entry name" value="PseI-like"/>
</dbReference>
<comment type="caution">
    <text evidence="2">The sequence shown here is derived from an EMBL/GenBank/DDBJ whole genome shotgun (WGS) entry which is preliminary data.</text>
</comment>
<dbReference type="InterPro" id="IPR036732">
    <property type="entry name" value="AFP_Neu5c_C_sf"/>
</dbReference>
<dbReference type="GO" id="GO:0047444">
    <property type="term" value="F:N-acylneuraminate-9-phosphate synthase activity"/>
    <property type="evidence" value="ECO:0007669"/>
    <property type="project" value="TreeGrafter"/>
</dbReference>
<dbReference type="InterPro" id="IPR013974">
    <property type="entry name" value="SAF"/>
</dbReference>
<dbReference type="SUPFAM" id="SSF51569">
    <property type="entry name" value="Aldolase"/>
    <property type="match status" value="1"/>
</dbReference>
<dbReference type="PANTHER" id="PTHR42966">
    <property type="entry name" value="N-ACETYLNEURAMINATE SYNTHASE"/>
    <property type="match status" value="1"/>
</dbReference>
<reference evidence="2 3" key="1">
    <citation type="submission" date="2019-03" db="EMBL/GenBank/DDBJ databases">
        <title>Genomic Encyclopedia of Type Strains, Phase IV (KMG-IV): sequencing the most valuable type-strain genomes for metagenomic binning, comparative biology and taxonomic classification.</title>
        <authorList>
            <person name="Goeker M."/>
        </authorList>
    </citation>
    <scope>NUCLEOTIDE SEQUENCE [LARGE SCALE GENOMIC DNA]</scope>
    <source>
        <strain evidence="2 3">DSM 23802</strain>
    </source>
</reference>
<dbReference type="OrthoDB" id="9814210at2"/>
<name>A0A4R3KJ01_9BACI</name>
<dbReference type="InterPro" id="IPR057736">
    <property type="entry name" value="SAF_PseI/NeuA/NeuB"/>
</dbReference>
<dbReference type="InterPro" id="IPR020030">
    <property type="entry name" value="Pseudaminic_synth_PseI"/>
</dbReference>
<feature type="domain" description="AFP-like" evidence="1">
    <location>
        <begin position="294"/>
        <end position="350"/>
    </location>
</feature>
<dbReference type="InterPro" id="IPR013785">
    <property type="entry name" value="Aldolase_TIM"/>
</dbReference>
<dbReference type="Pfam" id="PF08666">
    <property type="entry name" value="SAF"/>
    <property type="match status" value="1"/>
</dbReference>
<accession>A0A4R3KJ01</accession>